<evidence type="ECO:0000313" key="1">
    <source>
        <dbReference type="EMBL" id="RZU30617.1"/>
    </source>
</evidence>
<comment type="caution">
    <text evidence="1">The sequence shown here is derived from an EMBL/GenBank/DDBJ whole genome shotgun (WGS) entry which is preliminary data.</text>
</comment>
<evidence type="ECO:0000313" key="2">
    <source>
        <dbReference type="Proteomes" id="UP000292507"/>
    </source>
</evidence>
<name>A0A4Q7Y1F8_9ACTN</name>
<accession>A0A4Q7Y1F8</accession>
<dbReference type="Proteomes" id="UP000292507">
    <property type="component" value="Unassembled WGS sequence"/>
</dbReference>
<dbReference type="AlphaFoldDB" id="A0A4Q7Y1F8"/>
<protein>
    <recommendedName>
        <fullName evidence="3">PIN domain-containing protein</fullName>
    </recommendedName>
</protein>
<dbReference type="EMBL" id="SHKV01000001">
    <property type="protein sequence ID" value="RZU30617.1"/>
    <property type="molecule type" value="Genomic_DNA"/>
</dbReference>
<sequence>MIDRYLVDNVTLSMMTASQKASTFMLNRCRIPEEIFYEARGLPDIEKLRPLTYPITTTVLDNVKVVLATIKPEDKVVDLYRNEGNGDVMLLATALTEMSVSAEQLFGDRWIIATADKGLTRKAVELGVPTCTSAHFIALV</sequence>
<proteinExistence type="predicted"/>
<evidence type="ECO:0008006" key="3">
    <source>
        <dbReference type="Google" id="ProtNLM"/>
    </source>
</evidence>
<reference evidence="1 2" key="1">
    <citation type="submission" date="2019-02" db="EMBL/GenBank/DDBJ databases">
        <title>Sequencing the genomes of 1000 actinobacteria strains.</title>
        <authorList>
            <person name="Klenk H.-P."/>
        </authorList>
    </citation>
    <scope>NUCLEOTIDE SEQUENCE [LARGE SCALE GENOMIC DNA]</scope>
    <source>
        <strain evidence="1 2">DSM 44509</strain>
    </source>
</reference>
<dbReference type="RefSeq" id="WP_104528695.1">
    <property type="nucleotide sequence ID" value="NZ_POQT01000016.1"/>
</dbReference>
<dbReference type="OrthoDB" id="4774688at2"/>
<keyword evidence="2" id="KW-1185">Reference proteome</keyword>
<gene>
    <name evidence="1" type="ORF">BKA19_0237</name>
</gene>
<organism evidence="1 2">
    <name type="scientific">Blastococcus saxobsidens</name>
    <dbReference type="NCBI Taxonomy" id="138336"/>
    <lineage>
        <taxon>Bacteria</taxon>
        <taxon>Bacillati</taxon>
        <taxon>Actinomycetota</taxon>
        <taxon>Actinomycetes</taxon>
        <taxon>Geodermatophilales</taxon>
        <taxon>Geodermatophilaceae</taxon>
        <taxon>Blastococcus</taxon>
    </lineage>
</organism>